<dbReference type="SUPFAM" id="SSF56235">
    <property type="entry name" value="N-terminal nucleophile aminohydrolases (Ntn hydrolases)"/>
    <property type="match status" value="1"/>
</dbReference>
<reference evidence="6" key="1">
    <citation type="journal article" date="2016" name="Nat. Biotechnol.">
        <title>Sequencing wild and cultivated cassava and related species reveals extensive interspecific hybridization and genetic diversity.</title>
        <authorList>
            <person name="Bredeson J.V."/>
            <person name="Lyons J.B."/>
            <person name="Prochnik S.E."/>
            <person name="Wu G.A."/>
            <person name="Ha C.M."/>
            <person name="Edsinger-Gonzales E."/>
            <person name="Grimwood J."/>
            <person name="Schmutz J."/>
            <person name="Rabbi I.Y."/>
            <person name="Egesi C."/>
            <person name="Nauluvula P."/>
            <person name="Lebot V."/>
            <person name="Ndunguru J."/>
            <person name="Mkamilo G."/>
            <person name="Bart R.S."/>
            <person name="Setter T.L."/>
            <person name="Gleadow R.M."/>
            <person name="Kulakow P."/>
            <person name="Ferguson M.E."/>
            <person name="Rounsley S."/>
            <person name="Rokhsar D.S."/>
        </authorList>
    </citation>
    <scope>NUCLEOTIDE SEQUENCE [LARGE SCALE GENOMIC DNA]</scope>
    <source>
        <strain evidence="6">cv. AM560-2</strain>
    </source>
</reference>
<dbReference type="STRING" id="3983.A0A2C9VXL9"/>
<evidence type="ECO:0000256" key="2">
    <source>
        <dbReference type="ARBA" id="ARBA00022888"/>
    </source>
</evidence>
<evidence type="ECO:0000256" key="3">
    <source>
        <dbReference type="ARBA" id="ARBA00022962"/>
    </source>
</evidence>
<dbReference type="Gene3D" id="3.60.20.10">
    <property type="entry name" value="Glutamine Phosphoribosylpyrophosphate, subunit 1, domain 1"/>
    <property type="match status" value="1"/>
</dbReference>
<evidence type="ECO:0000313" key="5">
    <source>
        <dbReference type="EMBL" id="OAY50117.1"/>
    </source>
</evidence>
<dbReference type="OrthoDB" id="10252281at2759"/>
<feature type="domain" description="Glutamine amidotransferase type-2" evidence="4">
    <location>
        <begin position="2"/>
        <end position="269"/>
    </location>
</feature>
<name>A0A2C9VXL9_MANES</name>
<dbReference type="InterPro" id="IPR001962">
    <property type="entry name" value="Asn_synthase"/>
</dbReference>
<keyword evidence="6" id="KW-1185">Reference proteome</keyword>
<evidence type="ECO:0000256" key="1">
    <source>
        <dbReference type="ARBA" id="ARBA00022605"/>
    </source>
</evidence>
<dbReference type="CDD" id="cd01991">
    <property type="entry name" value="Asn_synthase_B_C"/>
    <property type="match status" value="1"/>
</dbReference>
<dbReference type="SUPFAM" id="SSF52402">
    <property type="entry name" value="Adenine nucleotide alpha hydrolases-like"/>
    <property type="match status" value="1"/>
</dbReference>
<dbReference type="PANTHER" id="PTHR45937">
    <property type="entry name" value="ASPARAGINE SYNTHETASE DOMAIN-CONTAINING PROTEIN 1"/>
    <property type="match status" value="1"/>
</dbReference>
<dbReference type="InterPro" id="IPR029055">
    <property type="entry name" value="Ntn_hydrolases_N"/>
</dbReference>
<keyword evidence="3" id="KW-0315">Glutamine amidotransferase</keyword>
<gene>
    <name evidence="5" type="ORF">MANES_05G109800v8</name>
</gene>
<dbReference type="AlphaFoldDB" id="A0A2C9VXL9"/>
<dbReference type="Pfam" id="PF00733">
    <property type="entry name" value="Asn_synthase"/>
    <property type="match status" value="1"/>
</dbReference>
<organism evidence="5 6">
    <name type="scientific">Manihot esculenta</name>
    <name type="common">Cassava</name>
    <name type="synonym">Jatropha manihot</name>
    <dbReference type="NCBI Taxonomy" id="3983"/>
    <lineage>
        <taxon>Eukaryota</taxon>
        <taxon>Viridiplantae</taxon>
        <taxon>Streptophyta</taxon>
        <taxon>Embryophyta</taxon>
        <taxon>Tracheophyta</taxon>
        <taxon>Spermatophyta</taxon>
        <taxon>Magnoliopsida</taxon>
        <taxon>eudicotyledons</taxon>
        <taxon>Gunneridae</taxon>
        <taxon>Pentapetalae</taxon>
        <taxon>rosids</taxon>
        <taxon>fabids</taxon>
        <taxon>Malpighiales</taxon>
        <taxon>Euphorbiaceae</taxon>
        <taxon>Crotonoideae</taxon>
        <taxon>Manihoteae</taxon>
        <taxon>Manihot</taxon>
    </lineage>
</organism>
<dbReference type="InterPro" id="IPR014729">
    <property type="entry name" value="Rossmann-like_a/b/a_fold"/>
</dbReference>
<evidence type="ECO:0000259" key="4">
    <source>
        <dbReference type="PROSITE" id="PS51278"/>
    </source>
</evidence>
<dbReference type="PROSITE" id="PS51278">
    <property type="entry name" value="GATASE_TYPE_2"/>
    <property type="match status" value="1"/>
</dbReference>
<dbReference type="Gene3D" id="3.40.50.620">
    <property type="entry name" value="HUPs"/>
    <property type="match status" value="1"/>
</dbReference>
<dbReference type="Pfam" id="PF13537">
    <property type="entry name" value="GATase_7"/>
    <property type="match status" value="1"/>
</dbReference>
<sequence length="641" mass="70616">MCGIALIIRGIRIDLSATLLHSQSPAPNPEPVSSSNFVFSVDALEAALRRRGPDSLGTKKVVISAGDQELFSAIDDEDCRARLLCCANRETCSRVPYAVGQLHFIGATLQLRGRTAVTQPFVDSSGDILIYNGEIFGGINVESDSNDGEILMRTLGSCCSCSSREHASACSSNGKGRTSVLDVLSTIKGPWAVIYWQDNSRTLWFGRDAFGRRSLLVHWPTMKDSRFLLSSVSPFSSVDRSSDLGVEDSTSPSFWEELSCGVYSLSMSTSELYGCLVGEIKKHEWANTGLIDLIKWERVSVEPNPEDIYFSCGPDQSSVSLPAQNVLNALRRSVMLHTSVHKIFQVETSDTGKQELVPVAILFSGGLDSMILAALLDECLDTSYGIDLLNVSFDGQFAPDRISAKAGFEELRRIAPLRRWKLVEIDADLSKLTLEMKHVMSLINPANTYMDLNIGIALWLAASGYGWVSEGTSNNNDDENQQRIRYKSSARIVLVGSGADEQCAGYGRHKTKYRCGSWLGLNEEMKLDMQRIWKRNMGRDDRCIADNGKEARFPFLDEDVIRTILDIPLWEVANLNQPSGTGDKKILREVAKMLGLHEAAVLPKRAIQFGSRIARESNRKNFGSNRAANQASAGSVVINMS</sequence>
<dbReference type="Proteomes" id="UP000091857">
    <property type="component" value="Chromosome 5"/>
</dbReference>
<evidence type="ECO:0000313" key="6">
    <source>
        <dbReference type="Proteomes" id="UP000091857"/>
    </source>
</evidence>
<dbReference type="InterPro" id="IPR017932">
    <property type="entry name" value="GATase_2_dom"/>
</dbReference>
<protein>
    <recommendedName>
        <fullName evidence="4">Glutamine amidotransferase type-2 domain-containing protein</fullName>
    </recommendedName>
</protein>
<dbReference type="PANTHER" id="PTHR45937:SF1">
    <property type="entry name" value="ASPARAGINE SYNTHETASE DOMAIN-CONTAINING PROTEIN 1"/>
    <property type="match status" value="1"/>
</dbReference>
<dbReference type="InterPro" id="IPR051857">
    <property type="entry name" value="Asn_synthetase_domain"/>
</dbReference>
<dbReference type="EMBL" id="CM004391">
    <property type="protein sequence ID" value="OAY50117.1"/>
    <property type="molecule type" value="Genomic_DNA"/>
</dbReference>
<proteinExistence type="predicted"/>
<accession>A0A2C9VXL9</accession>
<dbReference type="GO" id="GO:0004066">
    <property type="term" value="F:asparagine synthase (glutamine-hydrolyzing) activity"/>
    <property type="evidence" value="ECO:0007669"/>
    <property type="project" value="InterPro"/>
</dbReference>
<keyword evidence="2" id="KW-0061">Asparagine biosynthesis</keyword>
<dbReference type="GO" id="GO:0006529">
    <property type="term" value="P:asparagine biosynthetic process"/>
    <property type="evidence" value="ECO:0007669"/>
    <property type="project" value="UniProtKB-KW"/>
</dbReference>
<dbReference type="OMA" id="SVYESCP"/>
<keyword evidence="1" id="KW-0028">Amino-acid biosynthesis</keyword>
<dbReference type="Gramene" id="Manes.05G109800.1.v8.1">
    <property type="protein sequence ID" value="Manes.05G109800.1.v8.1.CDS"/>
    <property type="gene ID" value="Manes.05G109800.v8.1"/>
</dbReference>
<comment type="caution">
    <text evidence="5">The sequence shown here is derived from an EMBL/GenBank/DDBJ whole genome shotgun (WGS) entry which is preliminary data.</text>
</comment>